<keyword evidence="1" id="KW-1133">Transmembrane helix</keyword>
<feature type="transmembrane region" description="Helical" evidence="1">
    <location>
        <begin position="190"/>
        <end position="209"/>
    </location>
</feature>
<dbReference type="EMBL" id="BKAM01000105">
    <property type="protein sequence ID" value="GEP73623.1"/>
    <property type="molecule type" value="Genomic_DNA"/>
</dbReference>
<dbReference type="Pfam" id="PF01757">
    <property type="entry name" value="Acyl_transf_3"/>
    <property type="match status" value="1"/>
</dbReference>
<dbReference type="PANTHER" id="PTHR37312">
    <property type="entry name" value="MEMBRANE-BOUND ACYLTRANSFERASE YKRP-RELATED"/>
    <property type="match status" value="1"/>
</dbReference>
<feature type="domain" description="Acyltransferase 3" evidence="2">
    <location>
        <begin position="22"/>
        <end position="334"/>
    </location>
</feature>
<proteinExistence type="predicted"/>
<dbReference type="STRING" id="1423795.FD12_GL002726"/>
<reference evidence="3 4" key="1">
    <citation type="submission" date="2019-07" db="EMBL/GenBank/DDBJ databases">
        <title>Whole genome shotgun sequence of Lactobacillus rapi NBRC 109618.</title>
        <authorList>
            <person name="Hosoyama A."/>
            <person name="Uohara A."/>
            <person name="Ohji S."/>
            <person name="Ichikawa N."/>
        </authorList>
    </citation>
    <scope>NUCLEOTIDE SEQUENCE [LARGE SCALE GENOMIC DNA]</scope>
    <source>
        <strain evidence="3 4">NBRC 109618</strain>
    </source>
</reference>
<accession>A0A512PQZ6</accession>
<evidence type="ECO:0000313" key="4">
    <source>
        <dbReference type="Proteomes" id="UP000321569"/>
    </source>
</evidence>
<comment type="caution">
    <text evidence="3">The sequence shown here is derived from an EMBL/GenBank/DDBJ whole genome shotgun (WGS) entry which is preliminary data.</text>
</comment>
<dbReference type="GO" id="GO:0016747">
    <property type="term" value="F:acyltransferase activity, transferring groups other than amino-acyl groups"/>
    <property type="evidence" value="ECO:0007669"/>
    <property type="project" value="InterPro"/>
</dbReference>
<feature type="transmembrane region" description="Helical" evidence="1">
    <location>
        <begin position="221"/>
        <end position="238"/>
    </location>
</feature>
<dbReference type="InterPro" id="IPR002656">
    <property type="entry name" value="Acyl_transf_3_dom"/>
</dbReference>
<dbReference type="PANTHER" id="PTHR37312:SF1">
    <property type="entry name" value="MEMBRANE-BOUND ACYLTRANSFERASE YKRP-RELATED"/>
    <property type="match status" value="1"/>
</dbReference>
<feature type="transmembrane region" description="Helical" evidence="1">
    <location>
        <begin position="49"/>
        <end position="69"/>
    </location>
</feature>
<sequence length="358" mass="41335">MKLSKSHTEGDRGIIMVKKRIEWIDIAKAYGIIAVVLGHALASGNTTNIIYWWHMPLFFIIGGFFLKPIDIHKLTAWKKFFNKRIYRDLTIYFSAGIVLILAYSILYNKDWQYLVNHLSRLIVGGRTLNLYTSTFWFVNVYLLSITAVTLLISITKSRVIQLAVVGAGVFLATCYDKIDWLTLYNYKTMPWNADIVLIAAFFTYIGYLFFHTNWKWIEKPLPIAGLVMSAGALIWFYLNQNFSFEFSMKSHLIQSSEPKVLMMTTIPLIFSFAVMGISHLTTYLPINWFLSLIGKHTMIIMYMHNFLLDILGRAGVEDVLTKVTIAVMVPLIIVTLEKPMTEKLMNQRHLYLDSYAFK</sequence>
<keyword evidence="3" id="KW-0808">Transferase</keyword>
<keyword evidence="1" id="KW-0472">Membrane</keyword>
<name>A0A512PQZ6_9LACO</name>
<feature type="transmembrane region" description="Helical" evidence="1">
    <location>
        <begin position="21"/>
        <end position="43"/>
    </location>
</feature>
<keyword evidence="1" id="KW-0812">Transmembrane</keyword>
<protein>
    <submittedName>
        <fullName evidence="3">Acyltransferase</fullName>
    </submittedName>
</protein>
<dbReference type="InterPro" id="IPR052734">
    <property type="entry name" value="Nod_factor_acetyltransferase"/>
</dbReference>
<feature type="transmembrane region" description="Helical" evidence="1">
    <location>
        <begin position="89"/>
        <end position="108"/>
    </location>
</feature>
<keyword evidence="3" id="KW-0012">Acyltransferase</keyword>
<gene>
    <name evidence="3" type="ORF">LRA02_24910</name>
</gene>
<evidence type="ECO:0000259" key="2">
    <source>
        <dbReference type="Pfam" id="PF01757"/>
    </source>
</evidence>
<dbReference type="AlphaFoldDB" id="A0A512PQZ6"/>
<evidence type="ECO:0000256" key="1">
    <source>
        <dbReference type="SAM" id="Phobius"/>
    </source>
</evidence>
<feature type="transmembrane region" description="Helical" evidence="1">
    <location>
        <begin position="128"/>
        <end position="152"/>
    </location>
</feature>
<dbReference type="Proteomes" id="UP000321569">
    <property type="component" value="Unassembled WGS sequence"/>
</dbReference>
<organism evidence="3 4">
    <name type="scientific">Lentilactobacillus rapi</name>
    <dbReference type="NCBI Taxonomy" id="481723"/>
    <lineage>
        <taxon>Bacteria</taxon>
        <taxon>Bacillati</taxon>
        <taxon>Bacillota</taxon>
        <taxon>Bacilli</taxon>
        <taxon>Lactobacillales</taxon>
        <taxon>Lactobacillaceae</taxon>
        <taxon>Lentilactobacillus</taxon>
    </lineage>
</organism>
<evidence type="ECO:0000313" key="3">
    <source>
        <dbReference type="EMBL" id="GEP73623.1"/>
    </source>
</evidence>
<feature type="transmembrane region" description="Helical" evidence="1">
    <location>
        <begin position="159"/>
        <end position="178"/>
    </location>
</feature>